<name>A0A511AQJ0_9LACT</name>
<dbReference type="Pfam" id="PF05025">
    <property type="entry name" value="RbsD_FucU"/>
    <property type="match status" value="1"/>
</dbReference>
<dbReference type="SUPFAM" id="SSF102546">
    <property type="entry name" value="RbsD-like"/>
    <property type="match status" value="1"/>
</dbReference>
<comment type="pathway">
    <text evidence="6">Carbohydrate metabolism; D-ribose degradation; D-ribose 5-phosphate from beta-D-ribopyranose: step 1/2.</text>
</comment>
<sequence length="131" mass="14703">MKKNGILNSEISKVFADLGHTDQIMIADIGLPIPVGVKKIDLAIDMGKPRFIDVLDIVLKEMQVEKYMIANEIKSNNQEQLEAIKNATNDIDVEWVSHEEMKHRSKNVKAIIRTGEATPYSNVILQSGVIF</sequence>
<protein>
    <recommendedName>
        <fullName evidence="2 6">D-ribose pyranase</fullName>
        <ecNumber evidence="2 6">5.4.99.62</ecNumber>
    </recommendedName>
</protein>
<evidence type="ECO:0000256" key="5">
    <source>
        <dbReference type="ARBA" id="ARBA00023277"/>
    </source>
</evidence>
<evidence type="ECO:0000256" key="1">
    <source>
        <dbReference type="ARBA" id="ARBA00000223"/>
    </source>
</evidence>
<dbReference type="InterPro" id="IPR007721">
    <property type="entry name" value="RbsD_FucU"/>
</dbReference>
<evidence type="ECO:0000313" key="8">
    <source>
        <dbReference type="Proteomes" id="UP000321662"/>
    </source>
</evidence>
<evidence type="ECO:0000256" key="6">
    <source>
        <dbReference type="HAMAP-Rule" id="MF_01661"/>
    </source>
</evidence>
<keyword evidence="8" id="KW-1185">Reference proteome</keyword>
<dbReference type="NCBIfam" id="NF008761">
    <property type="entry name" value="PRK11797.1"/>
    <property type="match status" value="1"/>
</dbReference>
<dbReference type="PANTHER" id="PTHR37831:SF1">
    <property type="entry name" value="D-RIBOSE PYRANASE"/>
    <property type="match status" value="1"/>
</dbReference>
<dbReference type="GO" id="GO:0016872">
    <property type="term" value="F:intramolecular lyase activity"/>
    <property type="evidence" value="ECO:0007669"/>
    <property type="project" value="UniProtKB-UniRule"/>
</dbReference>
<evidence type="ECO:0000256" key="4">
    <source>
        <dbReference type="ARBA" id="ARBA00023235"/>
    </source>
</evidence>
<comment type="function">
    <text evidence="6">Catalyzes the interconversion of beta-pyran and beta-furan forms of D-ribose.</text>
</comment>
<dbReference type="PANTHER" id="PTHR37831">
    <property type="entry name" value="D-RIBOSE PYRANASE"/>
    <property type="match status" value="1"/>
</dbReference>
<comment type="caution">
    <text evidence="7">The sequence shown here is derived from an EMBL/GenBank/DDBJ whole genome shotgun (WGS) entry which is preliminary data.</text>
</comment>
<proteinExistence type="inferred from homology"/>
<dbReference type="HAMAP" id="MF_01661">
    <property type="entry name" value="D_rib_pyranase"/>
    <property type="match status" value="1"/>
</dbReference>
<comment type="subunit">
    <text evidence="6">Homodecamer.</text>
</comment>
<feature type="active site" description="Proton donor" evidence="6">
    <location>
        <position position="20"/>
    </location>
</feature>
<gene>
    <name evidence="6 7" type="primary">rbsD</name>
    <name evidence="7" type="ORF">AKA01nite_00610</name>
</gene>
<comment type="catalytic activity">
    <reaction evidence="1 6">
        <text>beta-D-ribopyranose = beta-D-ribofuranose</text>
        <dbReference type="Rhea" id="RHEA:25432"/>
        <dbReference type="ChEBI" id="CHEBI:27476"/>
        <dbReference type="ChEBI" id="CHEBI:47002"/>
        <dbReference type="EC" id="5.4.99.62"/>
    </reaction>
</comment>
<evidence type="ECO:0000256" key="2">
    <source>
        <dbReference type="ARBA" id="ARBA00012862"/>
    </source>
</evidence>
<dbReference type="Proteomes" id="UP000321662">
    <property type="component" value="Unassembled WGS sequence"/>
</dbReference>
<dbReference type="FunFam" id="3.40.1650.10:FF:000004">
    <property type="entry name" value="D-ribose pyranase"/>
    <property type="match status" value="1"/>
</dbReference>
<dbReference type="GO" id="GO:0005829">
    <property type="term" value="C:cytosol"/>
    <property type="evidence" value="ECO:0007669"/>
    <property type="project" value="TreeGrafter"/>
</dbReference>
<dbReference type="InterPro" id="IPR023064">
    <property type="entry name" value="D-ribose_pyranase"/>
</dbReference>
<feature type="binding site" evidence="6">
    <location>
        <begin position="120"/>
        <end position="122"/>
    </location>
    <ligand>
        <name>substrate</name>
    </ligand>
</feature>
<evidence type="ECO:0000256" key="3">
    <source>
        <dbReference type="ARBA" id="ARBA00022490"/>
    </source>
</evidence>
<dbReference type="RefSeq" id="WP_146922648.1">
    <property type="nucleotide sequence ID" value="NZ_BJUY01000001.1"/>
</dbReference>
<accession>A0A511AQJ0</accession>
<feature type="binding site" evidence="6">
    <location>
        <position position="98"/>
    </location>
    <ligand>
        <name>substrate</name>
    </ligand>
</feature>
<keyword evidence="3 6" id="KW-0963">Cytoplasm</keyword>
<dbReference type="GO" id="GO:0062193">
    <property type="term" value="F:D-ribose pyranase activity"/>
    <property type="evidence" value="ECO:0007669"/>
    <property type="project" value="UniProtKB-EC"/>
</dbReference>
<comment type="subcellular location">
    <subcellularLocation>
        <location evidence="6">Cytoplasm</location>
    </subcellularLocation>
</comment>
<keyword evidence="4 6" id="KW-0413">Isomerase</keyword>
<comment type="similarity">
    <text evidence="6">Belongs to the RbsD / FucU family. RbsD subfamily.</text>
</comment>
<dbReference type="EC" id="5.4.99.62" evidence="2 6"/>
<feature type="binding site" evidence="6">
    <location>
        <position position="28"/>
    </location>
    <ligand>
        <name>substrate</name>
    </ligand>
</feature>
<keyword evidence="5 6" id="KW-0119">Carbohydrate metabolism</keyword>
<dbReference type="EMBL" id="BJUY01000001">
    <property type="protein sequence ID" value="GEK90439.1"/>
    <property type="molecule type" value="Genomic_DNA"/>
</dbReference>
<reference evidence="7 8" key="1">
    <citation type="submission" date="2019-07" db="EMBL/GenBank/DDBJ databases">
        <title>Whole genome shotgun sequence of Alkalibacterium kapii NBRC 103247.</title>
        <authorList>
            <person name="Hosoyama A."/>
            <person name="Uohara A."/>
            <person name="Ohji S."/>
            <person name="Ichikawa N."/>
        </authorList>
    </citation>
    <scope>NUCLEOTIDE SEQUENCE [LARGE SCALE GENOMIC DNA]</scope>
    <source>
        <strain evidence="7 8">NBRC 103247</strain>
    </source>
</reference>
<dbReference type="OrthoDB" id="9805009at2"/>
<dbReference type="AlphaFoldDB" id="A0A511AQJ0"/>
<dbReference type="UniPathway" id="UPA00916">
    <property type="reaction ID" value="UER00888"/>
</dbReference>
<dbReference type="GO" id="GO:0048029">
    <property type="term" value="F:monosaccharide binding"/>
    <property type="evidence" value="ECO:0007669"/>
    <property type="project" value="InterPro"/>
</dbReference>
<organism evidence="7 8">
    <name type="scientific">Alkalibacterium kapii</name>
    <dbReference type="NCBI Taxonomy" id="426704"/>
    <lineage>
        <taxon>Bacteria</taxon>
        <taxon>Bacillati</taxon>
        <taxon>Bacillota</taxon>
        <taxon>Bacilli</taxon>
        <taxon>Lactobacillales</taxon>
        <taxon>Carnobacteriaceae</taxon>
        <taxon>Alkalibacterium</taxon>
    </lineage>
</organism>
<dbReference type="GO" id="GO:0019303">
    <property type="term" value="P:D-ribose catabolic process"/>
    <property type="evidence" value="ECO:0007669"/>
    <property type="project" value="UniProtKB-UniRule"/>
</dbReference>
<dbReference type="InterPro" id="IPR023750">
    <property type="entry name" value="RbsD-like_sf"/>
</dbReference>
<evidence type="ECO:0000313" key="7">
    <source>
        <dbReference type="EMBL" id="GEK90439.1"/>
    </source>
</evidence>
<dbReference type="Gene3D" id="3.40.1650.10">
    <property type="entry name" value="RbsD-like domain"/>
    <property type="match status" value="1"/>
</dbReference>